<dbReference type="EMBL" id="LAZR01031597">
    <property type="protein sequence ID" value="KKL53299.1"/>
    <property type="molecule type" value="Genomic_DNA"/>
</dbReference>
<proteinExistence type="predicted"/>
<sequence length="52" mass="6254">MSYEHILEPVRRLRYAWKTIRPKDVKLQELKIGETFLLDTVAHQDREESLSN</sequence>
<dbReference type="AlphaFoldDB" id="A0A0F9CVK5"/>
<comment type="caution">
    <text evidence="1">The sequence shown here is derived from an EMBL/GenBank/DDBJ whole genome shotgun (WGS) entry which is preliminary data.</text>
</comment>
<reference evidence="1" key="1">
    <citation type="journal article" date="2015" name="Nature">
        <title>Complex archaea that bridge the gap between prokaryotes and eukaryotes.</title>
        <authorList>
            <person name="Spang A."/>
            <person name="Saw J.H."/>
            <person name="Jorgensen S.L."/>
            <person name="Zaremba-Niedzwiedzka K."/>
            <person name="Martijn J."/>
            <person name="Lind A.E."/>
            <person name="van Eijk R."/>
            <person name="Schleper C."/>
            <person name="Guy L."/>
            <person name="Ettema T.J."/>
        </authorList>
    </citation>
    <scope>NUCLEOTIDE SEQUENCE</scope>
</reference>
<protein>
    <submittedName>
        <fullName evidence="1">Uncharacterized protein</fullName>
    </submittedName>
</protein>
<organism evidence="1">
    <name type="scientific">marine sediment metagenome</name>
    <dbReference type="NCBI Taxonomy" id="412755"/>
    <lineage>
        <taxon>unclassified sequences</taxon>
        <taxon>metagenomes</taxon>
        <taxon>ecological metagenomes</taxon>
    </lineage>
</organism>
<accession>A0A0F9CVK5</accession>
<evidence type="ECO:0000313" key="1">
    <source>
        <dbReference type="EMBL" id="KKL53299.1"/>
    </source>
</evidence>
<gene>
    <name evidence="1" type="ORF">LCGC14_2276840</name>
</gene>
<name>A0A0F9CVK5_9ZZZZ</name>